<keyword evidence="3" id="KW-0408">Iron</keyword>
<name>A0A1B7XJK7_9BACT</name>
<evidence type="ECO:0000259" key="5">
    <source>
        <dbReference type="PROSITE" id="PS51379"/>
    </source>
</evidence>
<dbReference type="RefSeq" id="WP_066852590.1">
    <property type="nucleotide sequence ID" value="NZ_JXMS01000004.1"/>
</dbReference>
<dbReference type="PANTHER" id="PTHR43687">
    <property type="entry name" value="ADENYLYLSULFATE REDUCTASE, BETA SUBUNIT"/>
    <property type="match status" value="1"/>
</dbReference>
<keyword evidence="1" id="KW-0004">4Fe-4S</keyword>
<dbReference type="SUPFAM" id="SSF55021">
    <property type="entry name" value="ACT-like"/>
    <property type="match status" value="1"/>
</dbReference>
<evidence type="ECO:0000256" key="3">
    <source>
        <dbReference type="ARBA" id="ARBA00023004"/>
    </source>
</evidence>
<dbReference type="GO" id="GO:0046872">
    <property type="term" value="F:metal ion binding"/>
    <property type="evidence" value="ECO:0007669"/>
    <property type="project" value="UniProtKB-KW"/>
</dbReference>
<comment type="caution">
    <text evidence="6">The sequence shown here is derived from an EMBL/GenBank/DDBJ whole genome shotgun (WGS) entry which is preliminary data.</text>
</comment>
<dbReference type="PROSITE" id="PS51379">
    <property type="entry name" value="4FE4S_FER_2"/>
    <property type="match status" value="2"/>
</dbReference>
<keyword evidence="7" id="KW-1185">Reference proteome</keyword>
<sequence>MTKEYRKNVHLTFPPTISGSPVICDLTKMFDLSFNILKAQITPRKEGHMTVEIMGTKENYQKGIEYLEKNRIVVTPVTQRISRDEDSCMHCGMCTAICPNGSLFVDREKRIVVFDIDRCTACGMCVRVCPVNAMHVDAENGMI</sequence>
<evidence type="ECO:0000256" key="2">
    <source>
        <dbReference type="ARBA" id="ARBA00022723"/>
    </source>
</evidence>
<dbReference type="PANTHER" id="PTHR43687:SF1">
    <property type="entry name" value="FERREDOXIN III"/>
    <property type="match status" value="1"/>
</dbReference>
<dbReference type="InterPro" id="IPR017900">
    <property type="entry name" value="4Fe4S_Fe_S_CS"/>
</dbReference>
<dbReference type="SMART" id="SM00930">
    <property type="entry name" value="NIL"/>
    <property type="match status" value="1"/>
</dbReference>
<proteinExistence type="predicted"/>
<dbReference type="SUPFAM" id="SSF54862">
    <property type="entry name" value="4Fe-4S ferredoxins"/>
    <property type="match status" value="1"/>
</dbReference>
<gene>
    <name evidence="6" type="ORF">SP90_03390</name>
</gene>
<feature type="domain" description="4Fe-4S ferredoxin-type" evidence="5">
    <location>
        <begin position="79"/>
        <end position="108"/>
    </location>
</feature>
<accession>A0A1B7XJK7</accession>
<dbReference type="InterPro" id="IPR017896">
    <property type="entry name" value="4Fe4S_Fe-S-bd"/>
</dbReference>
<dbReference type="Gene3D" id="3.30.70.20">
    <property type="match status" value="1"/>
</dbReference>
<dbReference type="EMBL" id="JXMS01000004">
    <property type="protein sequence ID" value="OBQ55686.1"/>
    <property type="molecule type" value="Genomic_DNA"/>
</dbReference>
<organism evidence="6 7">
    <name type="scientific">Halodesulfovibrio spirochaetisodalis</name>
    <dbReference type="NCBI Taxonomy" id="1560234"/>
    <lineage>
        <taxon>Bacteria</taxon>
        <taxon>Pseudomonadati</taxon>
        <taxon>Thermodesulfobacteriota</taxon>
        <taxon>Desulfovibrionia</taxon>
        <taxon>Desulfovibrionales</taxon>
        <taxon>Desulfovibrionaceae</taxon>
        <taxon>Halodesulfovibrio</taxon>
    </lineage>
</organism>
<reference evidence="6 7" key="1">
    <citation type="submission" date="2015-01" db="EMBL/GenBank/DDBJ databases">
        <title>Desulfovibrio sp. JC271 draft genome sequence.</title>
        <authorList>
            <person name="Shivani Y."/>
            <person name="Subhash Y."/>
            <person name="Sasikala C."/>
            <person name="Ramana C.V."/>
        </authorList>
    </citation>
    <scope>NUCLEOTIDE SEQUENCE [LARGE SCALE GENOMIC DNA]</scope>
    <source>
        <strain evidence="6 7">JC271</strain>
    </source>
</reference>
<dbReference type="STRING" id="1560234.SP90_03390"/>
<dbReference type="Pfam" id="PF09383">
    <property type="entry name" value="NIL"/>
    <property type="match status" value="1"/>
</dbReference>
<dbReference type="InterPro" id="IPR045865">
    <property type="entry name" value="ACT-like_dom_sf"/>
</dbReference>
<dbReference type="Proteomes" id="UP000091979">
    <property type="component" value="Unassembled WGS sequence"/>
</dbReference>
<dbReference type="PROSITE" id="PS00198">
    <property type="entry name" value="4FE4S_FER_1"/>
    <property type="match status" value="1"/>
</dbReference>
<dbReference type="InterPro" id="IPR018449">
    <property type="entry name" value="NIL_domain"/>
</dbReference>
<protein>
    <submittedName>
        <fullName evidence="6">(Fe-S)-binding protein</fullName>
    </submittedName>
</protein>
<keyword evidence="2" id="KW-0479">Metal-binding</keyword>
<evidence type="ECO:0000256" key="1">
    <source>
        <dbReference type="ARBA" id="ARBA00022485"/>
    </source>
</evidence>
<dbReference type="GO" id="GO:0051539">
    <property type="term" value="F:4 iron, 4 sulfur cluster binding"/>
    <property type="evidence" value="ECO:0007669"/>
    <property type="project" value="UniProtKB-KW"/>
</dbReference>
<evidence type="ECO:0000256" key="4">
    <source>
        <dbReference type="ARBA" id="ARBA00023014"/>
    </source>
</evidence>
<feature type="domain" description="4Fe-4S ferredoxin-type" evidence="5">
    <location>
        <begin position="109"/>
        <end position="139"/>
    </location>
</feature>
<dbReference type="PATRIC" id="fig|1560234.3.peg.2548"/>
<dbReference type="AlphaFoldDB" id="A0A1B7XJK7"/>
<keyword evidence="4" id="KW-0411">Iron-sulfur</keyword>
<evidence type="ECO:0000313" key="6">
    <source>
        <dbReference type="EMBL" id="OBQ55686.1"/>
    </source>
</evidence>
<dbReference type="Pfam" id="PF12838">
    <property type="entry name" value="Fer4_7"/>
    <property type="match status" value="1"/>
</dbReference>
<evidence type="ECO:0000313" key="7">
    <source>
        <dbReference type="Proteomes" id="UP000091979"/>
    </source>
</evidence>
<dbReference type="Gene3D" id="3.30.70.260">
    <property type="match status" value="1"/>
</dbReference>
<dbReference type="OrthoDB" id="9808559at2"/>
<dbReference type="InterPro" id="IPR050572">
    <property type="entry name" value="Fe-S_Ferredoxin"/>
</dbReference>